<evidence type="ECO:0000256" key="4">
    <source>
        <dbReference type="ARBA" id="ARBA00022475"/>
    </source>
</evidence>
<dbReference type="InterPro" id="IPR037294">
    <property type="entry name" value="ABC_BtuC-like"/>
</dbReference>
<dbReference type="KEGG" id="dvl:Dvul_2311"/>
<organism evidence="10 11">
    <name type="scientific">Nitratidesulfovibrio vulgaris (strain DP4)</name>
    <name type="common">Desulfovibrio vulgaris</name>
    <dbReference type="NCBI Taxonomy" id="391774"/>
    <lineage>
        <taxon>Bacteria</taxon>
        <taxon>Pseudomonadati</taxon>
        <taxon>Thermodesulfobacteriota</taxon>
        <taxon>Desulfovibrionia</taxon>
        <taxon>Desulfovibrionales</taxon>
        <taxon>Desulfovibrionaceae</taxon>
        <taxon>Nitratidesulfovibrio</taxon>
    </lineage>
</organism>
<evidence type="ECO:0000313" key="11">
    <source>
        <dbReference type="Proteomes" id="UP000009173"/>
    </source>
</evidence>
<keyword evidence="7 8" id="KW-0472">Membrane</keyword>
<evidence type="ECO:0000313" key="10">
    <source>
        <dbReference type="EMBL" id="ABM29327.1"/>
    </source>
</evidence>
<evidence type="ECO:0000256" key="8">
    <source>
        <dbReference type="SAM" id="Phobius"/>
    </source>
</evidence>
<feature type="transmembrane region" description="Helical" evidence="8">
    <location>
        <begin position="321"/>
        <end position="343"/>
    </location>
</feature>
<feature type="transmembrane region" description="Helical" evidence="8">
    <location>
        <begin position="66"/>
        <end position="86"/>
    </location>
</feature>
<feature type="transmembrane region" description="Helical" evidence="8">
    <location>
        <begin position="98"/>
        <end position="118"/>
    </location>
</feature>
<evidence type="ECO:0000256" key="5">
    <source>
        <dbReference type="ARBA" id="ARBA00022692"/>
    </source>
</evidence>
<protein>
    <submittedName>
        <fullName evidence="10">Transport system permease protein</fullName>
    </submittedName>
</protein>
<feature type="transmembrane region" description="Helical" evidence="8">
    <location>
        <begin position="165"/>
        <end position="186"/>
    </location>
</feature>
<feature type="chain" id="PRO_5002604542" evidence="9">
    <location>
        <begin position="24"/>
        <end position="351"/>
    </location>
</feature>
<evidence type="ECO:0000256" key="3">
    <source>
        <dbReference type="ARBA" id="ARBA00022448"/>
    </source>
</evidence>
<dbReference type="SUPFAM" id="SSF81345">
    <property type="entry name" value="ABC transporter involved in vitamin B12 uptake, BtuC"/>
    <property type="match status" value="1"/>
</dbReference>
<feature type="transmembrane region" description="Helical" evidence="8">
    <location>
        <begin position="253"/>
        <end position="280"/>
    </location>
</feature>
<dbReference type="GO" id="GO:0022857">
    <property type="term" value="F:transmembrane transporter activity"/>
    <property type="evidence" value="ECO:0007669"/>
    <property type="project" value="InterPro"/>
</dbReference>
<dbReference type="AlphaFoldDB" id="A0A0H3AAF9"/>
<keyword evidence="5 8" id="KW-0812">Transmembrane</keyword>
<keyword evidence="6 8" id="KW-1133">Transmembrane helix</keyword>
<comment type="similarity">
    <text evidence="2">Belongs to the binding-protein-dependent transport system permease family. FecCD subfamily.</text>
</comment>
<dbReference type="Pfam" id="PF01032">
    <property type="entry name" value="FecCD"/>
    <property type="match status" value="1"/>
</dbReference>
<keyword evidence="4" id="KW-1003">Cell membrane</keyword>
<evidence type="ECO:0000256" key="2">
    <source>
        <dbReference type="ARBA" id="ARBA00007935"/>
    </source>
</evidence>
<evidence type="ECO:0000256" key="7">
    <source>
        <dbReference type="ARBA" id="ARBA00023136"/>
    </source>
</evidence>
<dbReference type="InterPro" id="IPR000522">
    <property type="entry name" value="ABC_transptr_permease_BtuC"/>
</dbReference>
<dbReference type="RefSeq" id="WP_011792783.1">
    <property type="nucleotide sequence ID" value="NC_008751.1"/>
</dbReference>
<dbReference type="PANTHER" id="PTHR30472">
    <property type="entry name" value="FERRIC ENTEROBACTIN TRANSPORT SYSTEM PERMEASE PROTEIN"/>
    <property type="match status" value="1"/>
</dbReference>
<comment type="subcellular location">
    <subcellularLocation>
        <location evidence="1">Cell membrane</location>
        <topology evidence="1">Multi-pass membrane protein</topology>
    </subcellularLocation>
</comment>
<evidence type="ECO:0000256" key="9">
    <source>
        <dbReference type="SAM" id="SignalP"/>
    </source>
</evidence>
<accession>A0A0H3AAF9</accession>
<proteinExistence type="inferred from homology"/>
<sequence precursor="true">MPRIRRRTALAAGAALWLLSVPAACLFGPFDIGPAEVLHLLGAAAGVPVSGHVDPTRLLVVGDIRLARVCLSLLVGGGLAMAGVVFQGVLRNPLADPFTLGVSSGAALGASVAISFGVTLPAAVAPALVAGLGVVTPAALFGAFAALSLVLLLGTAAGSFRRETVVLAGVVVSTFLAALVSLVKALDEESVSSIVFWIMGSLQGRGWAHAAVLLPPLVLGLAAVVRHARDLDVLALGDTQASQLGMRTGYVRCVLLCGASCITAGCVAVSGVIGFVGLVVPHLLRLVLGAAHGPLLIGAWFGGGILLLWSDVVARTLLSGGAELPVGVVTALVGGPFFCLLLQREQRRERP</sequence>
<name>A0A0H3AAF9_NITV4</name>
<dbReference type="Gene3D" id="1.10.3470.10">
    <property type="entry name" value="ABC transporter involved in vitamin B12 uptake, BtuC"/>
    <property type="match status" value="1"/>
</dbReference>
<feature type="signal peptide" evidence="9">
    <location>
        <begin position="1"/>
        <end position="23"/>
    </location>
</feature>
<keyword evidence="3" id="KW-0813">Transport</keyword>
<dbReference type="Proteomes" id="UP000009173">
    <property type="component" value="Chromosome"/>
</dbReference>
<dbReference type="PANTHER" id="PTHR30472:SF25">
    <property type="entry name" value="ABC TRANSPORTER PERMEASE PROTEIN MJ0876-RELATED"/>
    <property type="match status" value="1"/>
</dbReference>
<keyword evidence="9" id="KW-0732">Signal</keyword>
<feature type="transmembrane region" description="Helical" evidence="8">
    <location>
        <begin position="124"/>
        <end position="153"/>
    </location>
</feature>
<evidence type="ECO:0000256" key="6">
    <source>
        <dbReference type="ARBA" id="ARBA00022989"/>
    </source>
</evidence>
<evidence type="ECO:0000256" key="1">
    <source>
        <dbReference type="ARBA" id="ARBA00004651"/>
    </source>
</evidence>
<dbReference type="GO" id="GO:0005886">
    <property type="term" value="C:plasma membrane"/>
    <property type="evidence" value="ECO:0007669"/>
    <property type="project" value="UniProtKB-SubCell"/>
</dbReference>
<dbReference type="HOGENOM" id="CLU_013016_0_3_7"/>
<dbReference type="EMBL" id="CP000527">
    <property type="protein sequence ID" value="ABM29327.1"/>
    <property type="molecule type" value="Genomic_DNA"/>
</dbReference>
<feature type="transmembrane region" description="Helical" evidence="8">
    <location>
        <begin position="206"/>
        <end position="225"/>
    </location>
</feature>
<dbReference type="CDD" id="cd06550">
    <property type="entry name" value="TM_ABC_iron-siderophores_like"/>
    <property type="match status" value="1"/>
</dbReference>
<gene>
    <name evidence="10" type="ordered locus">Dvul_2311</name>
</gene>
<feature type="transmembrane region" description="Helical" evidence="8">
    <location>
        <begin position="286"/>
        <end position="309"/>
    </location>
</feature>
<reference evidence="11" key="1">
    <citation type="journal article" date="2009" name="Environ. Microbiol.">
        <title>Contribution of mobile genetic elements to Desulfovibrio vulgaris genome plasticity.</title>
        <authorList>
            <person name="Walker C.B."/>
            <person name="Stolyar S."/>
            <person name="Chivian D."/>
            <person name="Pinel N."/>
            <person name="Gabster J.A."/>
            <person name="Dehal P.S."/>
            <person name="He Z."/>
            <person name="Yang Z.K."/>
            <person name="Yen H.C."/>
            <person name="Zhou J."/>
            <person name="Wall J.D."/>
            <person name="Hazen T.C."/>
            <person name="Arkin A.P."/>
            <person name="Stahl D.A."/>
        </authorList>
    </citation>
    <scope>NUCLEOTIDE SEQUENCE [LARGE SCALE GENOMIC DNA]</scope>
    <source>
        <strain evidence="11">DP4</strain>
    </source>
</reference>